<gene>
    <name evidence="1" type="primary">thiS</name>
    <name evidence="1" type="ORF">E1963_09970</name>
</gene>
<dbReference type="AlphaFoldDB" id="A0A4V2WSH9"/>
<dbReference type="PANTHER" id="PTHR34472:SF1">
    <property type="entry name" value="SULFUR CARRIER PROTEIN THIS"/>
    <property type="match status" value="1"/>
</dbReference>
<organism evidence="1 2">
    <name type="scientific">Extibacter muris</name>
    <dbReference type="NCBI Taxonomy" id="1796622"/>
    <lineage>
        <taxon>Bacteria</taxon>
        <taxon>Bacillati</taxon>
        <taxon>Bacillota</taxon>
        <taxon>Clostridia</taxon>
        <taxon>Lachnospirales</taxon>
        <taxon>Lachnospiraceae</taxon>
        <taxon>Extibacter</taxon>
    </lineage>
</organism>
<dbReference type="InterPro" id="IPR003749">
    <property type="entry name" value="ThiS/MoaD-like"/>
</dbReference>
<dbReference type="InterPro" id="IPR012675">
    <property type="entry name" value="Beta-grasp_dom_sf"/>
</dbReference>
<dbReference type="EMBL" id="SMMX01000007">
    <property type="protein sequence ID" value="TDA21660.1"/>
    <property type="molecule type" value="Genomic_DNA"/>
</dbReference>
<evidence type="ECO:0000313" key="2">
    <source>
        <dbReference type="Proteomes" id="UP000295710"/>
    </source>
</evidence>
<keyword evidence="2" id="KW-1185">Reference proteome</keyword>
<comment type="caution">
    <text evidence="1">The sequence shown here is derived from an EMBL/GenBank/DDBJ whole genome shotgun (WGS) entry which is preliminary data.</text>
</comment>
<dbReference type="NCBIfam" id="TIGR01683">
    <property type="entry name" value="thiS"/>
    <property type="match status" value="1"/>
</dbReference>
<dbReference type="InterPro" id="IPR010035">
    <property type="entry name" value="Thi_S"/>
</dbReference>
<sequence length="65" mass="7410">MLKVNGKDMEYVPHMTVALLLRELTYEESRVAVEKNGHIVPRREYMDTVLEDKDTIEVVSFVGGG</sequence>
<dbReference type="RefSeq" id="WP_132277615.1">
    <property type="nucleotide sequence ID" value="NZ_JAOBST010000002.1"/>
</dbReference>
<dbReference type="PANTHER" id="PTHR34472">
    <property type="entry name" value="SULFUR CARRIER PROTEIN THIS"/>
    <property type="match status" value="1"/>
</dbReference>
<proteinExistence type="predicted"/>
<reference evidence="1 2" key="1">
    <citation type="journal article" date="2016" name="Nat. Microbiol.">
        <title>The Mouse Intestinal Bacterial Collection (miBC) provides host-specific insight into cultured diversity and functional potential of the gut microbiota.</title>
        <authorList>
            <person name="Lagkouvardos I."/>
            <person name="Pukall R."/>
            <person name="Abt B."/>
            <person name="Foesel B.U."/>
            <person name="Meier-Kolthoff J.P."/>
            <person name="Kumar N."/>
            <person name="Bresciani A."/>
            <person name="Martinez I."/>
            <person name="Just S."/>
            <person name="Ziegler C."/>
            <person name="Brugiroux S."/>
            <person name="Garzetti D."/>
            <person name="Wenning M."/>
            <person name="Bui T.P."/>
            <person name="Wang J."/>
            <person name="Hugenholtz F."/>
            <person name="Plugge C.M."/>
            <person name="Peterson D.A."/>
            <person name="Hornef M.W."/>
            <person name="Baines J.F."/>
            <person name="Smidt H."/>
            <person name="Walter J."/>
            <person name="Kristiansen K."/>
            <person name="Nielsen H.B."/>
            <person name="Haller D."/>
            <person name="Overmann J."/>
            <person name="Stecher B."/>
            <person name="Clavel T."/>
        </authorList>
    </citation>
    <scope>NUCLEOTIDE SEQUENCE [LARGE SCALE GENOMIC DNA]</scope>
    <source>
        <strain evidence="1 2">DSM 28560</strain>
    </source>
</reference>
<dbReference type="SUPFAM" id="SSF54285">
    <property type="entry name" value="MoaD/ThiS"/>
    <property type="match status" value="1"/>
</dbReference>
<dbReference type="Pfam" id="PF02597">
    <property type="entry name" value="ThiS"/>
    <property type="match status" value="1"/>
</dbReference>
<dbReference type="Gene3D" id="3.10.20.30">
    <property type="match status" value="1"/>
</dbReference>
<accession>A0A4V2WSH9</accession>
<dbReference type="CDD" id="cd00565">
    <property type="entry name" value="Ubl_ThiS"/>
    <property type="match status" value="1"/>
</dbReference>
<dbReference type="Proteomes" id="UP000295710">
    <property type="component" value="Unassembled WGS sequence"/>
</dbReference>
<protein>
    <submittedName>
        <fullName evidence="1">Sulfur carrier protein ThiS</fullName>
    </submittedName>
</protein>
<dbReference type="InterPro" id="IPR016155">
    <property type="entry name" value="Mopterin_synth/thiamin_S_b"/>
</dbReference>
<name>A0A4V2WSH9_9FIRM</name>
<evidence type="ECO:0000313" key="1">
    <source>
        <dbReference type="EMBL" id="TDA21660.1"/>
    </source>
</evidence>